<evidence type="ECO:0000256" key="11">
    <source>
        <dbReference type="ARBA" id="ARBA00023136"/>
    </source>
</evidence>
<accession>G7VZL2</accession>
<dbReference type="InterPro" id="IPR005467">
    <property type="entry name" value="His_kinase_dom"/>
</dbReference>
<dbReference type="InterPro" id="IPR003594">
    <property type="entry name" value="HATPase_dom"/>
</dbReference>
<dbReference type="Gene3D" id="3.30.565.10">
    <property type="entry name" value="Histidine kinase-like ATPase, C-terminal domain"/>
    <property type="match status" value="1"/>
</dbReference>
<dbReference type="SUPFAM" id="SSF55874">
    <property type="entry name" value="ATPase domain of HSP90 chaperone/DNA topoisomerase II/histidine kinase"/>
    <property type="match status" value="1"/>
</dbReference>
<evidence type="ECO:0000259" key="13">
    <source>
        <dbReference type="PROSITE" id="PS50109"/>
    </source>
</evidence>
<proteinExistence type="predicted"/>
<evidence type="ECO:0000256" key="8">
    <source>
        <dbReference type="ARBA" id="ARBA00022777"/>
    </source>
</evidence>
<dbReference type="Proteomes" id="UP000005876">
    <property type="component" value="Chromosome"/>
</dbReference>
<dbReference type="EMBL" id="CP003107">
    <property type="protein sequence ID" value="AET57254.1"/>
    <property type="molecule type" value="Genomic_DNA"/>
</dbReference>
<evidence type="ECO:0000256" key="4">
    <source>
        <dbReference type="ARBA" id="ARBA00022475"/>
    </source>
</evidence>
<evidence type="ECO:0000259" key="14">
    <source>
        <dbReference type="PROSITE" id="PS50885"/>
    </source>
</evidence>
<dbReference type="GO" id="GO:0000155">
    <property type="term" value="F:phosphorelay sensor kinase activity"/>
    <property type="evidence" value="ECO:0007669"/>
    <property type="project" value="InterPro"/>
</dbReference>
<dbReference type="GO" id="GO:0005886">
    <property type="term" value="C:plasma membrane"/>
    <property type="evidence" value="ECO:0007669"/>
    <property type="project" value="UniProtKB-SubCell"/>
</dbReference>
<dbReference type="GO" id="GO:0030295">
    <property type="term" value="F:protein kinase activator activity"/>
    <property type="evidence" value="ECO:0007669"/>
    <property type="project" value="TreeGrafter"/>
</dbReference>
<keyword evidence="9" id="KW-0067">ATP-binding</keyword>
<dbReference type="HOGENOM" id="CLU_000445_89_3_9"/>
<keyword evidence="12" id="KW-1133">Transmembrane helix</keyword>
<evidence type="ECO:0000256" key="5">
    <source>
        <dbReference type="ARBA" id="ARBA00022553"/>
    </source>
</evidence>
<keyword evidence="6" id="KW-0808">Transferase</keyword>
<dbReference type="PANTHER" id="PTHR42878:SF7">
    <property type="entry name" value="SENSOR HISTIDINE KINASE GLRK"/>
    <property type="match status" value="1"/>
</dbReference>
<evidence type="ECO:0000256" key="2">
    <source>
        <dbReference type="ARBA" id="ARBA00004651"/>
    </source>
</evidence>
<keyword evidence="10" id="KW-0902">Two-component regulatory system</keyword>
<dbReference type="PANTHER" id="PTHR42878">
    <property type="entry name" value="TWO-COMPONENT HISTIDINE KINASE"/>
    <property type="match status" value="1"/>
</dbReference>
<feature type="domain" description="Histidine kinase" evidence="13">
    <location>
        <begin position="139"/>
        <end position="353"/>
    </location>
</feature>
<evidence type="ECO:0000256" key="9">
    <source>
        <dbReference type="ARBA" id="ARBA00022840"/>
    </source>
</evidence>
<keyword evidence="5" id="KW-0597">Phosphoprotein</keyword>
<dbReference type="PROSITE" id="PS50885">
    <property type="entry name" value="HAMP"/>
    <property type="match status" value="1"/>
</dbReference>
<dbReference type="SMART" id="SM00387">
    <property type="entry name" value="HATPase_c"/>
    <property type="match status" value="1"/>
</dbReference>
<evidence type="ECO:0000256" key="6">
    <source>
        <dbReference type="ARBA" id="ARBA00022679"/>
    </source>
</evidence>
<reference evidence="15 16" key="3">
    <citation type="journal article" date="2012" name="J. Bacteriol.">
        <title>Genome Sequence of Paenibacillus terrae HPL-003, a Xylanase-Producing Bacterium Isolated from Soil Found in Forest Residue.</title>
        <authorList>
            <person name="Shin S.H."/>
            <person name="Kim S."/>
            <person name="Kim J.Y."/>
            <person name="Song H.Y."/>
            <person name="Cho S.J."/>
            <person name="Kim D.R."/>
            <person name="Lee K.I."/>
            <person name="Lim H.K."/>
            <person name="Park N.J."/>
            <person name="Hwang I.T."/>
            <person name="Yang K.S."/>
        </authorList>
    </citation>
    <scope>NUCLEOTIDE SEQUENCE [LARGE SCALE GENOMIC DNA]</scope>
    <source>
        <strain evidence="15 16">HPL-003</strain>
    </source>
</reference>
<dbReference type="PROSITE" id="PS50109">
    <property type="entry name" value="HIS_KIN"/>
    <property type="match status" value="1"/>
</dbReference>
<dbReference type="InterPro" id="IPR050351">
    <property type="entry name" value="BphY/WalK/GraS-like"/>
</dbReference>
<dbReference type="InterPro" id="IPR004358">
    <property type="entry name" value="Sig_transdc_His_kin-like_C"/>
</dbReference>
<evidence type="ECO:0000256" key="7">
    <source>
        <dbReference type="ARBA" id="ARBA00022741"/>
    </source>
</evidence>
<comment type="catalytic activity">
    <reaction evidence="1">
        <text>ATP + protein L-histidine = ADP + protein N-phospho-L-histidine.</text>
        <dbReference type="EC" id="2.7.13.3"/>
    </reaction>
</comment>
<keyword evidence="4" id="KW-1003">Cell membrane</keyword>
<gene>
    <name evidence="15" type="ordered locus">HPL003_02365</name>
</gene>
<dbReference type="Pfam" id="PF00512">
    <property type="entry name" value="HisKA"/>
    <property type="match status" value="1"/>
</dbReference>
<dbReference type="InterPro" id="IPR036890">
    <property type="entry name" value="HATPase_C_sf"/>
</dbReference>
<dbReference type="STRING" id="985665.HPL003_02365"/>
<feature type="transmembrane region" description="Helical" evidence="12">
    <location>
        <begin position="56"/>
        <end position="76"/>
    </location>
</feature>
<dbReference type="SUPFAM" id="SSF158472">
    <property type="entry name" value="HAMP domain-like"/>
    <property type="match status" value="1"/>
</dbReference>
<dbReference type="SMART" id="SM00388">
    <property type="entry name" value="HisKA"/>
    <property type="match status" value="1"/>
</dbReference>
<dbReference type="SUPFAM" id="SSF47384">
    <property type="entry name" value="Homodimeric domain of signal transducing histidine kinase"/>
    <property type="match status" value="1"/>
</dbReference>
<dbReference type="AlphaFoldDB" id="G7VZL2"/>
<sequence>MPSRKRFLPQKISLAFSLVALVFVVMVLSMGSAGLLAFLLYRAGLLDMNQPEPIRGVYVLLYISLFLGVGIAALLSRRSVRPIREMMEATGKVAKGDFSAEVRARGSIVFELDALAASFNTMVQELKGIETLRGDFVRNFSHEFKTPIASISGFAKLLKKGGLSEEDKQEYLDSIIQESDRLVGLSTSILNLSKVENIEIVSEKSAYRLDEQVRLAILMLEPKWSARNLNLELDLDEEIEMRSNKDLIQQVWINLLDNAIKHSRSGGTLKIGLRQFGGEAVFRLEDQGSGMSKETMRRMFDKFYQGDASRATAGNGLGLTLVKRIVELCEGSIEVESELYRGSIFTIRLPLGADISNLAYNVQNGFASMPRTR</sequence>
<keyword evidence="8 15" id="KW-0418">Kinase</keyword>
<dbReference type="GO" id="GO:0005524">
    <property type="term" value="F:ATP binding"/>
    <property type="evidence" value="ECO:0007669"/>
    <property type="project" value="UniProtKB-KW"/>
</dbReference>
<dbReference type="GO" id="GO:0007234">
    <property type="term" value="P:osmosensory signaling via phosphorelay pathway"/>
    <property type="evidence" value="ECO:0007669"/>
    <property type="project" value="TreeGrafter"/>
</dbReference>
<dbReference type="InterPro" id="IPR003660">
    <property type="entry name" value="HAMP_dom"/>
</dbReference>
<dbReference type="CDD" id="cd00082">
    <property type="entry name" value="HisKA"/>
    <property type="match status" value="1"/>
</dbReference>
<dbReference type="Gene3D" id="1.10.287.130">
    <property type="match status" value="1"/>
</dbReference>
<protein>
    <recommendedName>
        <fullName evidence="3">histidine kinase</fullName>
        <ecNumber evidence="3">2.7.13.3</ecNumber>
    </recommendedName>
</protein>
<dbReference type="OrthoDB" id="9813151at2"/>
<dbReference type="GO" id="GO:0000156">
    <property type="term" value="F:phosphorelay response regulator activity"/>
    <property type="evidence" value="ECO:0007669"/>
    <property type="project" value="TreeGrafter"/>
</dbReference>
<dbReference type="CDD" id="cd06225">
    <property type="entry name" value="HAMP"/>
    <property type="match status" value="1"/>
</dbReference>
<keyword evidence="7" id="KW-0547">Nucleotide-binding</keyword>
<organism evidence="15 16">
    <name type="scientific">Paenibacillus terrae (strain HPL-003)</name>
    <dbReference type="NCBI Taxonomy" id="985665"/>
    <lineage>
        <taxon>Bacteria</taxon>
        <taxon>Bacillati</taxon>
        <taxon>Bacillota</taxon>
        <taxon>Bacilli</taxon>
        <taxon>Bacillales</taxon>
        <taxon>Paenibacillaceae</taxon>
        <taxon>Paenibacillus</taxon>
    </lineage>
</organism>
<feature type="domain" description="HAMP" evidence="14">
    <location>
        <begin position="77"/>
        <end position="131"/>
    </location>
</feature>
<evidence type="ECO:0000313" key="16">
    <source>
        <dbReference type="Proteomes" id="UP000005876"/>
    </source>
</evidence>
<evidence type="ECO:0000256" key="10">
    <source>
        <dbReference type="ARBA" id="ARBA00023012"/>
    </source>
</evidence>
<evidence type="ECO:0000256" key="3">
    <source>
        <dbReference type="ARBA" id="ARBA00012438"/>
    </source>
</evidence>
<evidence type="ECO:0000313" key="15">
    <source>
        <dbReference type="EMBL" id="AET57254.1"/>
    </source>
</evidence>
<dbReference type="SMART" id="SM00304">
    <property type="entry name" value="HAMP"/>
    <property type="match status" value="1"/>
</dbReference>
<dbReference type="InterPro" id="IPR036097">
    <property type="entry name" value="HisK_dim/P_sf"/>
</dbReference>
<comment type="subcellular location">
    <subcellularLocation>
        <location evidence="2">Cell membrane</location>
        <topology evidence="2">Multi-pass membrane protein</topology>
    </subcellularLocation>
</comment>
<dbReference type="PRINTS" id="PR00344">
    <property type="entry name" value="BCTRLSENSOR"/>
</dbReference>
<keyword evidence="11 12" id="KW-0472">Membrane</keyword>
<dbReference type="InterPro" id="IPR003661">
    <property type="entry name" value="HisK_dim/P_dom"/>
</dbReference>
<evidence type="ECO:0000256" key="1">
    <source>
        <dbReference type="ARBA" id="ARBA00000085"/>
    </source>
</evidence>
<dbReference type="EC" id="2.7.13.3" evidence="3"/>
<reference key="2">
    <citation type="submission" date="2011-11" db="EMBL/GenBank/DDBJ databases">
        <authorList>
            <person name="Shin S.H."/>
            <person name="Kim S."/>
            <person name="Kim J.Y."/>
        </authorList>
    </citation>
    <scope>NUCLEOTIDE SEQUENCE</scope>
    <source>
        <strain>HPL-003</strain>
    </source>
</reference>
<reference evidence="16" key="1">
    <citation type="submission" date="2011-11" db="EMBL/GenBank/DDBJ databases">
        <title>Complete sequence of Paenibacillus terrae HPL-003.</title>
        <authorList>
            <person name="Shin S.H."/>
            <person name="Kim S."/>
            <person name="Kim J.Y."/>
        </authorList>
    </citation>
    <scope>NUCLEOTIDE SEQUENCE [LARGE SCALE GENOMIC DNA]</scope>
    <source>
        <strain evidence="16">HPL-003</strain>
    </source>
</reference>
<dbReference type="FunFam" id="3.30.565.10:FF:000006">
    <property type="entry name" value="Sensor histidine kinase WalK"/>
    <property type="match status" value="1"/>
</dbReference>
<dbReference type="RefSeq" id="WP_014278037.1">
    <property type="nucleotide sequence ID" value="NC_016641.1"/>
</dbReference>
<keyword evidence="12" id="KW-0812">Transmembrane</keyword>
<dbReference type="KEGG" id="pta:HPL003_02365"/>
<name>G7VZL2_PAETH</name>
<dbReference type="eggNOG" id="COG2205">
    <property type="taxonomic scope" value="Bacteria"/>
</dbReference>
<feature type="transmembrane region" description="Helical" evidence="12">
    <location>
        <begin position="12"/>
        <end position="41"/>
    </location>
</feature>
<dbReference type="Pfam" id="PF02518">
    <property type="entry name" value="HATPase_c"/>
    <property type="match status" value="1"/>
</dbReference>
<dbReference type="Gene3D" id="6.10.340.10">
    <property type="match status" value="1"/>
</dbReference>
<evidence type="ECO:0000256" key="12">
    <source>
        <dbReference type="SAM" id="Phobius"/>
    </source>
</evidence>
<dbReference type="eggNOG" id="COG5000">
    <property type="taxonomic scope" value="Bacteria"/>
</dbReference>
<dbReference type="Pfam" id="PF00672">
    <property type="entry name" value="HAMP"/>
    <property type="match status" value="1"/>
</dbReference>